<dbReference type="EMBL" id="LEKV01003398">
    <property type="protein sequence ID" value="KVI00100.1"/>
    <property type="molecule type" value="Genomic_DNA"/>
</dbReference>
<evidence type="ECO:0000313" key="1">
    <source>
        <dbReference type="EMBL" id="KVI00100.1"/>
    </source>
</evidence>
<reference evidence="1 2" key="1">
    <citation type="journal article" date="2016" name="Sci. Rep.">
        <title>The genome sequence of the outbreeding globe artichoke constructed de novo incorporating a phase-aware low-pass sequencing strategy of F1 progeny.</title>
        <authorList>
            <person name="Scaglione D."/>
            <person name="Reyes-Chin-Wo S."/>
            <person name="Acquadro A."/>
            <person name="Froenicke L."/>
            <person name="Portis E."/>
            <person name="Beitel C."/>
            <person name="Tirone M."/>
            <person name="Mauro R."/>
            <person name="Lo Monaco A."/>
            <person name="Mauromicale G."/>
            <person name="Faccioli P."/>
            <person name="Cattivelli L."/>
            <person name="Rieseberg L."/>
            <person name="Michelmore R."/>
            <person name="Lanteri S."/>
        </authorList>
    </citation>
    <scope>NUCLEOTIDE SEQUENCE [LARGE SCALE GENOMIC DNA]</scope>
    <source>
        <strain evidence="1">2C</strain>
    </source>
</reference>
<protein>
    <submittedName>
        <fullName evidence="1">Uncharacterized protein</fullName>
    </submittedName>
</protein>
<name>A0A103Y059_CYNCS</name>
<evidence type="ECO:0000313" key="2">
    <source>
        <dbReference type="Proteomes" id="UP000243975"/>
    </source>
</evidence>
<dbReference type="AlphaFoldDB" id="A0A103Y059"/>
<dbReference type="Proteomes" id="UP000243975">
    <property type="component" value="Unassembled WGS sequence"/>
</dbReference>
<gene>
    <name evidence="1" type="ORF">Ccrd_021586</name>
</gene>
<sequence>MVLVSHDFRLIMAFKEHLRSKAGLSDWCDHRGNFITVSLMIVNSDAGFWPSGCSKQSGLLVS</sequence>
<keyword evidence="2" id="KW-1185">Reference proteome</keyword>
<comment type="caution">
    <text evidence="1">The sequence shown here is derived from an EMBL/GenBank/DDBJ whole genome shotgun (WGS) entry which is preliminary data.</text>
</comment>
<dbReference type="Gramene" id="KVI00100">
    <property type="protein sequence ID" value="KVI00100"/>
    <property type="gene ID" value="Ccrd_021586"/>
</dbReference>
<proteinExistence type="predicted"/>
<accession>A0A103Y059</accession>
<organism evidence="1 2">
    <name type="scientific">Cynara cardunculus var. scolymus</name>
    <name type="common">Globe artichoke</name>
    <name type="synonym">Cynara scolymus</name>
    <dbReference type="NCBI Taxonomy" id="59895"/>
    <lineage>
        <taxon>Eukaryota</taxon>
        <taxon>Viridiplantae</taxon>
        <taxon>Streptophyta</taxon>
        <taxon>Embryophyta</taxon>
        <taxon>Tracheophyta</taxon>
        <taxon>Spermatophyta</taxon>
        <taxon>Magnoliopsida</taxon>
        <taxon>eudicotyledons</taxon>
        <taxon>Gunneridae</taxon>
        <taxon>Pentapetalae</taxon>
        <taxon>asterids</taxon>
        <taxon>campanulids</taxon>
        <taxon>Asterales</taxon>
        <taxon>Asteraceae</taxon>
        <taxon>Carduoideae</taxon>
        <taxon>Cardueae</taxon>
        <taxon>Carduinae</taxon>
        <taxon>Cynara</taxon>
    </lineage>
</organism>